<gene>
    <name evidence="2" type="ORF">FRACYDRAFT_271395</name>
</gene>
<dbReference type="Proteomes" id="UP000095751">
    <property type="component" value="Unassembled WGS sequence"/>
</dbReference>
<reference evidence="2 3" key="1">
    <citation type="submission" date="2016-09" db="EMBL/GenBank/DDBJ databases">
        <title>Extensive genetic diversity and differential bi-allelic expression allows diatom success in the polar Southern Ocean.</title>
        <authorList>
            <consortium name="DOE Joint Genome Institute"/>
            <person name="Mock T."/>
            <person name="Otillar R.P."/>
            <person name="Strauss J."/>
            <person name="Dupont C."/>
            <person name="Frickenhaus S."/>
            <person name="Maumus F."/>
            <person name="Mcmullan M."/>
            <person name="Sanges R."/>
            <person name="Schmutz J."/>
            <person name="Toseland A."/>
            <person name="Valas R."/>
            <person name="Veluchamy A."/>
            <person name="Ward B.J."/>
            <person name="Allen A."/>
            <person name="Barry K."/>
            <person name="Falciatore A."/>
            <person name="Ferrante M."/>
            <person name="Fortunato A.E."/>
            <person name="Gloeckner G."/>
            <person name="Gruber A."/>
            <person name="Hipkin R."/>
            <person name="Janech M."/>
            <person name="Kroth P."/>
            <person name="Leese F."/>
            <person name="Lindquist E."/>
            <person name="Lyon B.R."/>
            <person name="Martin J."/>
            <person name="Mayer C."/>
            <person name="Parker M."/>
            <person name="Quesneville H."/>
            <person name="Raymond J."/>
            <person name="Uhlig C."/>
            <person name="Valentin K.U."/>
            <person name="Worden A.Z."/>
            <person name="Armbrust E.V."/>
            <person name="Bowler C."/>
            <person name="Green B."/>
            <person name="Moulton V."/>
            <person name="Van Oosterhout C."/>
            <person name="Grigoriev I."/>
        </authorList>
    </citation>
    <scope>NUCLEOTIDE SEQUENCE [LARGE SCALE GENOMIC DNA]</scope>
    <source>
        <strain evidence="2 3">CCMP1102</strain>
    </source>
</reference>
<feature type="non-terminal residue" evidence="2">
    <location>
        <position position="226"/>
    </location>
</feature>
<evidence type="ECO:0000313" key="2">
    <source>
        <dbReference type="EMBL" id="OEU09592.1"/>
    </source>
</evidence>
<dbReference type="EMBL" id="KV784375">
    <property type="protein sequence ID" value="OEU09592.1"/>
    <property type="molecule type" value="Genomic_DNA"/>
</dbReference>
<dbReference type="InParanoid" id="A0A1E7EUM0"/>
<proteinExistence type="predicted"/>
<organism evidence="2 3">
    <name type="scientific">Fragilariopsis cylindrus CCMP1102</name>
    <dbReference type="NCBI Taxonomy" id="635003"/>
    <lineage>
        <taxon>Eukaryota</taxon>
        <taxon>Sar</taxon>
        <taxon>Stramenopiles</taxon>
        <taxon>Ochrophyta</taxon>
        <taxon>Bacillariophyta</taxon>
        <taxon>Bacillariophyceae</taxon>
        <taxon>Bacillariophycidae</taxon>
        <taxon>Bacillariales</taxon>
        <taxon>Bacillariaceae</taxon>
        <taxon>Fragilariopsis</taxon>
    </lineage>
</organism>
<keyword evidence="1" id="KW-0472">Membrane</keyword>
<evidence type="ECO:0000256" key="1">
    <source>
        <dbReference type="SAM" id="Phobius"/>
    </source>
</evidence>
<dbReference type="AlphaFoldDB" id="A0A1E7EUM0"/>
<accession>A0A1E7EUM0</accession>
<keyword evidence="1" id="KW-1133">Transmembrane helix</keyword>
<keyword evidence="3" id="KW-1185">Reference proteome</keyword>
<dbReference type="KEGG" id="fcy:FRACYDRAFT_271395"/>
<sequence>MTKVRRKKKADVTTKIILPILGCLFVVFVSVSFCLHFLLGEAITNSKTIINEDIATAFGHMKYQRHETVDSNILSYDIHKCPPDIPKDYPYAWNTLDVLQHWNPDDTEIPSTIHQGLCAVDWRDPEQQQIAEHYRKNELPFLVHNHPQIRKTVKKWSSYEYMLDQLGDKTYRNEYSKNNHMMYWKARGKTPPGWTPPTENVELSFPDWYEKAVALDKHPDPPNAEH</sequence>
<keyword evidence="1" id="KW-0812">Transmembrane</keyword>
<name>A0A1E7EUM0_9STRA</name>
<protein>
    <submittedName>
        <fullName evidence="2">Uncharacterized protein</fullName>
    </submittedName>
</protein>
<feature type="transmembrane region" description="Helical" evidence="1">
    <location>
        <begin position="16"/>
        <end position="39"/>
    </location>
</feature>
<evidence type="ECO:0000313" key="3">
    <source>
        <dbReference type="Proteomes" id="UP000095751"/>
    </source>
</evidence>